<proteinExistence type="predicted"/>
<accession>A0AAX4JGZ5</accession>
<sequence>MTTHKDATVEQWEHQELIEKTFNKNQTYSRIRAEFEDAGEELKQHMIDNGIEPDFGYDLLVQMALHKRADVATLVGTLRHHFAEAQDVLNMAIKCAEADLVEFVVDFNQFVVALDISEDVQEELDRFQYPLPCIIQPRTVDSNTDNGYHFVRKGSLILKQNHHNDDICLDHINRVNAVRFRLDHDTAKMVKNQWSNLDKPKEGEEKEDFEKRVRAFEKYDRTAKDVMDFIQELGDEFYLTHKYDKRGRIYCQGYHVSYQGAPWNKAVIEFAEGEIPT</sequence>
<dbReference type="EMBL" id="PP079243">
    <property type="protein sequence ID" value="WVK89936.1"/>
    <property type="molecule type" value="Genomic_DNA"/>
</dbReference>
<organism evidence="1 2">
    <name type="scientific">Burkholderia phage vB_BpP_HN02</name>
    <dbReference type="NCBI Taxonomy" id="3116925"/>
    <lineage>
        <taxon>Viruses</taxon>
        <taxon>Duplodnaviria</taxon>
        <taxon>Heunggongvirae</taxon>
        <taxon>Uroviricota</taxon>
        <taxon>Caudoviricetes</taxon>
        <taxon>Schitoviridae</taxon>
    </lineage>
</organism>
<protein>
    <recommendedName>
        <fullName evidence="3">RNA polymerase</fullName>
    </recommendedName>
</protein>
<evidence type="ECO:0000313" key="2">
    <source>
        <dbReference type="Proteomes" id="UP001432380"/>
    </source>
</evidence>
<dbReference type="InterPro" id="IPR043502">
    <property type="entry name" value="DNA/RNA_pol_sf"/>
</dbReference>
<dbReference type="SUPFAM" id="SSF56672">
    <property type="entry name" value="DNA/RNA polymerases"/>
    <property type="match status" value="1"/>
</dbReference>
<name>A0AAX4JGZ5_9CAUD</name>
<reference evidence="1" key="1">
    <citation type="submission" date="2024-01" db="EMBL/GenBank/DDBJ databases">
        <authorList>
            <person name="Zhu Q."/>
        </authorList>
    </citation>
    <scope>NUCLEOTIDE SEQUENCE</scope>
</reference>
<evidence type="ECO:0008006" key="3">
    <source>
        <dbReference type="Google" id="ProtNLM"/>
    </source>
</evidence>
<dbReference type="Proteomes" id="UP001432380">
    <property type="component" value="Segment"/>
</dbReference>
<evidence type="ECO:0000313" key="1">
    <source>
        <dbReference type="EMBL" id="WVK89936.1"/>
    </source>
</evidence>